<dbReference type="AlphaFoldDB" id="A0AAV6SZU9"/>
<name>A0AAV6SZU9_SOLSE</name>
<protein>
    <submittedName>
        <fullName evidence="1">Uncharacterized protein</fullName>
    </submittedName>
</protein>
<accession>A0AAV6SZU9</accession>
<keyword evidence="2" id="KW-1185">Reference proteome</keyword>
<evidence type="ECO:0000313" key="1">
    <source>
        <dbReference type="EMBL" id="KAG7522617.1"/>
    </source>
</evidence>
<gene>
    <name evidence="1" type="ORF">JOB18_026599</name>
</gene>
<sequence>MRSCQLIRESFPPVCPEHCRTQQSHSRRPSHLQSLHFQIQCCLLSLQSTKASASLEAN</sequence>
<reference evidence="1 2" key="1">
    <citation type="journal article" date="2021" name="Sci. Rep.">
        <title>Chromosome anchoring in Senegalese sole (Solea senegalensis) reveals sex-associated markers and genome rearrangements in flatfish.</title>
        <authorList>
            <person name="Guerrero-Cozar I."/>
            <person name="Gomez-Garrido J."/>
            <person name="Berbel C."/>
            <person name="Martinez-Blanch J.F."/>
            <person name="Alioto T."/>
            <person name="Claros M.G."/>
            <person name="Gagnaire P.A."/>
            <person name="Manchado M."/>
        </authorList>
    </citation>
    <scope>NUCLEOTIDE SEQUENCE [LARGE SCALE GENOMIC DNA]</scope>
    <source>
        <strain evidence="1">Sse05_10M</strain>
    </source>
</reference>
<organism evidence="1 2">
    <name type="scientific">Solea senegalensis</name>
    <name type="common">Senegalese sole</name>
    <dbReference type="NCBI Taxonomy" id="28829"/>
    <lineage>
        <taxon>Eukaryota</taxon>
        <taxon>Metazoa</taxon>
        <taxon>Chordata</taxon>
        <taxon>Craniata</taxon>
        <taxon>Vertebrata</taxon>
        <taxon>Euteleostomi</taxon>
        <taxon>Actinopterygii</taxon>
        <taxon>Neopterygii</taxon>
        <taxon>Teleostei</taxon>
        <taxon>Neoteleostei</taxon>
        <taxon>Acanthomorphata</taxon>
        <taxon>Carangaria</taxon>
        <taxon>Pleuronectiformes</taxon>
        <taxon>Pleuronectoidei</taxon>
        <taxon>Soleidae</taxon>
        <taxon>Solea</taxon>
    </lineage>
</organism>
<comment type="caution">
    <text evidence="1">The sequence shown here is derived from an EMBL/GenBank/DDBJ whole genome shotgun (WGS) entry which is preliminary data.</text>
</comment>
<dbReference type="EMBL" id="JAGKHQ010000002">
    <property type="protein sequence ID" value="KAG7522617.1"/>
    <property type="molecule type" value="Genomic_DNA"/>
</dbReference>
<dbReference type="Proteomes" id="UP000693946">
    <property type="component" value="Linkage Group LG10"/>
</dbReference>
<evidence type="ECO:0000313" key="2">
    <source>
        <dbReference type="Proteomes" id="UP000693946"/>
    </source>
</evidence>
<proteinExistence type="predicted"/>